<sequence>MEKKNINVNFVKCLAMAMIALCLVISFLPSTFAIEGSRKILSSNDDNDRVSLFNILLMEGNRVCGLCNNFKCPRGCNCYPAEQPVGPYCAGTCC</sequence>
<evidence type="ECO:0000313" key="2">
    <source>
        <dbReference type="Proteomes" id="UP000525078"/>
    </source>
</evidence>
<dbReference type="Proteomes" id="UP000525078">
    <property type="component" value="Unassembled WGS sequence"/>
</dbReference>
<proteinExistence type="predicted"/>
<dbReference type="EMBL" id="JAATIP010000336">
    <property type="protein sequence ID" value="KAF4351466.1"/>
    <property type="molecule type" value="Genomic_DNA"/>
</dbReference>
<comment type="caution">
    <text evidence="1">The sequence shown here is derived from an EMBL/GenBank/DDBJ whole genome shotgun (WGS) entry which is preliminary data.</text>
</comment>
<reference evidence="1 2" key="1">
    <citation type="journal article" date="2020" name="bioRxiv">
        <title>Sequence and annotation of 42 cannabis genomes reveals extensive copy number variation in cannabinoid synthesis and pathogen resistance genes.</title>
        <authorList>
            <person name="Mckernan K.J."/>
            <person name="Helbert Y."/>
            <person name="Kane L.T."/>
            <person name="Ebling H."/>
            <person name="Zhang L."/>
            <person name="Liu B."/>
            <person name="Eaton Z."/>
            <person name="Mclaughlin S."/>
            <person name="Kingan S."/>
            <person name="Baybayan P."/>
            <person name="Concepcion G."/>
            <person name="Jordan M."/>
            <person name="Riva A."/>
            <person name="Barbazuk W."/>
            <person name="Harkins T."/>
        </authorList>
    </citation>
    <scope>NUCLEOTIDE SEQUENCE [LARGE SCALE GENOMIC DNA]</scope>
    <source>
        <strain evidence="2">cv. Jamaican Lion 4</strain>
        <tissue evidence="1">Leaf</tissue>
    </source>
</reference>
<protein>
    <submittedName>
        <fullName evidence="1">Uncharacterized protein</fullName>
    </submittedName>
</protein>
<accession>A0A7J6DZI5</accession>
<name>A0A7J6DZI5_CANSA</name>
<organism evidence="1 2">
    <name type="scientific">Cannabis sativa</name>
    <name type="common">Hemp</name>
    <name type="synonym">Marijuana</name>
    <dbReference type="NCBI Taxonomy" id="3483"/>
    <lineage>
        <taxon>Eukaryota</taxon>
        <taxon>Viridiplantae</taxon>
        <taxon>Streptophyta</taxon>
        <taxon>Embryophyta</taxon>
        <taxon>Tracheophyta</taxon>
        <taxon>Spermatophyta</taxon>
        <taxon>Magnoliopsida</taxon>
        <taxon>eudicotyledons</taxon>
        <taxon>Gunneridae</taxon>
        <taxon>Pentapetalae</taxon>
        <taxon>rosids</taxon>
        <taxon>fabids</taxon>
        <taxon>Rosales</taxon>
        <taxon>Cannabaceae</taxon>
        <taxon>Cannabis</taxon>
    </lineage>
</organism>
<gene>
    <name evidence="1" type="ORF">F8388_024798</name>
</gene>
<evidence type="ECO:0000313" key="1">
    <source>
        <dbReference type="EMBL" id="KAF4351466.1"/>
    </source>
</evidence>
<dbReference type="AlphaFoldDB" id="A0A7J6DZI5"/>